<evidence type="ECO:0000259" key="2">
    <source>
        <dbReference type="PROSITE" id="PS51857"/>
    </source>
</evidence>
<feature type="domain" description="CSD" evidence="2">
    <location>
        <begin position="44"/>
        <end position="108"/>
    </location>
</feature>
<feature type="region of interest" description="Disordered" evidence="1">
    <location>
        <begin position="112"/>
        <end position="136"/>
    </location>
</feature>
<organism evidence="3 4">
    <name type="scientific">Rhizomicrobium electricum</name>
    <dbReference type="NCBI Taxonomy" id="480070"/>
    <lineage>
        <taxon>Bacteria</taxon>
        <taxon>Pseudomonadati</taxon>
        <taxon>Pseudomonadota</taxon>
        <taxon>Alphaproteobacteria</taxon>
        <taxon>Micropepsales</taxon>
        <taxon>Micropepsaceae</taxon>
        <taxon>Rhizomicrobium</taxon>
    </lineage>
</organism>
<gene>
    <name evidence="3" type="ORF">GCM10008942_35150</name>
</gene>
<feature type="domain" description="CSD" evidence="2">
    <location>
        <begin position="163"/>
        <end position="228"/>
    </location>
</feature>
<protein>
    <recommendedName>
        <fullName evidence="2">CSD domain-containing protein</fullName>
    </recommendedName>
</protein>
<dbReference type="Pfam" id="PF00313">
    <property type="entry name" value="CSD"/>
    <property type="match status" value="2"/>
</dbReference>
<dbReference type="PRINTS" id="PR00050">
    <property type="entry name" value="COLDSHOCK"/>
</dbReference>
<dbReference type="CDD" id="cd04458">
    <property type="entry name" value="CSP_CDS"/>
    <property type="match status" value="1"/>
</dbReference>
<dbReference type="PROSITE" id="PS51857">
    <property type="entry name" value="CSD_2"/>
    <property type="match status" value="2"/>
</dbReference>
<proteinExistence type="predicted"/>
<sequence length="229" mass="23610">MMQVDALARPPDGSVRSWIISGWCGIGIHMANFDNGDRPLAQASVKGTVKWFNATKGYGFITLENGGDAFCHASALAALGTPNLPQGATIVCDLQESARGLQVVTVHTIDTSTADPAASSRGPRREGGPRGGFGGGGFGGGGYGGGGYGGGGGYRDAGPSGPMVEGKVKFFNDQKGFGFVMPDDGGGDVYVHASALRRSGIAALEPEQRVRFSTRQGMKGVEVDRVEVI</sequence>
<comment type="caution">
    <text evidence="3">The sequence shown here is derived from an EMBL/GenBank/DDBJ whole genome shotgun (WGS) entry which is preliminary data.</text>
</comment>
<dbReference type="SUPFAM" id="SSF50249">
    <property type="entry name" value="Nucleic acid-binding proteins"/>
    <property type="match status" value="2"/>
</dbReference>
<dbReference type="InterPro" id="IPR012340">
    <property type="entry name" value="NA-bd_OB-fold"/>
</dbReference>
<reference evidence="3 4" key="1">
    <citation type="journal article" date="2019" name="Int. J. Syst. Evol. Microbiol.">
        <title>The Global Catalogue of Microorganisms (GCM) 10K type strain sequencing project: providing services to taxonomists for standard genome sequencing and annotation.</title>
        <authorList>
            <consortium name="The Broad Institute Genomics Platform"/>
            <consortium name="The Broad Institute Genome Sequencing Center for Infectious Disease"/>
            <person name="Wu L."/>
            <person name="Ma J."/>
        </authorList>
    </citation>
    <scope>NUCLEOTIDE SEQUENCE [LARGE SCALE GENOMIC DNA]</scope>
    <source>
        <strain evidence="3 4">JCM 15089</strain>
    </source>
</reference>
<dbReference type="PANTHER" id="PTHR46565">
    <property type="entry name" value="COLD SHOCK DOMAIN PROTEIN 2"/>
    <property type="match status" value="1"/>
</dbReference>
<dbReference type="InterPro" id="IPR011129">
    <property type="entry name" value="CSD"/>
</dbReference>
<evidence type="ECO:0000313" key="4">
    <source>
        <dbReference type="Proteomes" id="UP001499951"/>
    </source>
</evidence>
<dbReference type="PANTHER" id="PTHR46565:SF20">
    <property type="entry name" value="COLD SHOCK DOMAIN-CONTAINING PROTEIN 4"/>
    <property type="match status" value="1"/>
</dbReference>
<dbReference type="InterPro" id="IPR002059">
    <property type="entry name" value="CSP_DNA-bd"/>
</dbReference>
<dbReference type="Gene3D" id="2.40.50.140">
    <property type="entry name" value="Nucleic acid-binding proteins"/>
    <property type="match status" value="2"/>
</dbReference>
<name>A0ABN1F6Q0_9PROT</name>
<accession>A0ABN1F6Q0</accession>
<dbReference type="SMART" id="SM00357">
    <property type="entry name" value="CSP"/>
    <property type="match status" value="2"/>
</dbReference>
<dbReference type="EMBL" id="BAAADD010000010">
    <property type="protein sequence ID" value="GAA0583213.1"/>
    <property type="molecule type" value="Genomic_DNA"/>
</dbReference>
<evidence type="ECO:0000256" key="1">
    <source>
        <dbReference type="SAM" id="MobiDB-lite"/>
    </source>
</evidence>
<evidence type="ECO:0000313" key="3">
    <source>
        <dbReference type="EMBL" id="GAA0583213.1"/>
    </source>
</evidence>
<dbReference type="Proteomes" id="UP001499951">
    <property type="component" value="Unassembled WGS sequence"/>
</dbReference>
<keyword evidence="4" id="KW-1185">Reference proteome</keyword>